<sequence>MIKNDSSSGTSRRRNILEEADWRQRAGRLGPSQKSEFDATTFPNAPWNTLITCTNRERLPCPPGPWSGGLDTINRQDFCSYLYNNSYDDIKEVIDIAERQFAAHFQSSC</sequence>
<evidence type="ECO:0000313" key="3">
    <source>
        <dbReference type="Proteomes" id="UP000664132"/>
    </source>
</evidence>
<feature type="region of interest" description="Disordered" evidence="1">
    <location>
        <begin position="1"/>
        <end position="41"/>
    </location>
</feature>
<evidence type="ECO:0000313" key="2">
    <source>
        <dbReference type="EMBL" id="KAG4412874.1"/>
    </source>
</evidence>
<organism evidence="2 3">
    <name type="scientific">Cadophora malorum</name>
    <dbReference type="NCBI Taxonomy" id="108018"/>
    <lineage>
        <taxon>Eukaryota</taxon>
        <taxon>Fungi</taxon>
        <taxon>Dikarya</taxon>
        <taxon>Ascomycota</taxon>
        <taxon>Pezizomycotina</taxon>
        <taxon>Leotiomycetes</taxon>
        <taxon>Helotiales</taxon>
        <taxon>Ploettnerulaceae</taxon>
        <taxon>Cadophora</taxon>
    </lineage>
</organism>
<dbReference type="Proteomes" id="UP000664132">
    <property type="component" value="Unassembled WGS sequence"/>
</dbReference>
<gene>
    <name evidence="2" type="ORF">IFR04_013983</name>
</gene>
<dbReference type="OrthoDB" id="10394891at2759"/>
<accession>A0A8H7W6P9</accession>
<comment type="caution">
    <text evidence="2">The sequence shown here is derived from an EMBL/GenBank/DDBJ whole genome shotgun (WGS) entry which is preliminary data.</text>
</comment>
<dbReference type="AlphaFoldDB" id="A0A8H7W6P9"/>
<feature type="compositionally biased region" description="Basic and acidic residues" evidence="1">
    <location>
        <begin position="15"/>
        <end position="24"/>
    </location>
</feature>
<protein>
    <submittedName>
        <fullName evidence="2">Uncharacterized protein</fullName>
    </submittedName>
</protein>
<feature type="compositionally biased region" description="Polar residues" evidence="1">
    <location>
        <begin position="1"/>
        <end position="10"/>
    </location>
</feature>
<name>A0A8H7W6P9_9HELO</name>
<dbReference type="EMBL" id="JAFJYH010000347">
    <property type="protein sequence ID" value="KAG4412874.1"/>
    <property type="molecule type" value="Genomic_DNA"/>
</dbReference>
<proteinExistence type="predicted"/>
<keyword evidence="3" id="KW-1185">Reference proteome</keyword>
<evidence type="ECO:0000256" key="1">
    <source>
        <dbReference type="SAM" id="MobiDB-lite"/>
    </source>
</evidence>
<reference evidence="2" key="1">
    <citation type="submission" date="2021-02" db="EMBL/GenBank/DDBJ databases">
        <title>Genome sequence Cadophora malorum strain M34.</title>
        <authorList>
            <person name="Stefanovic E."/>
            <person name="Vu D."/>
            <person name="Scully C."/>
            <person name="Dijksterhuis J."/>
            <person name="Roader J."/>
            <person name="Houbraken J."/>
        </authorList>
    </citation>
    <scope>NUCLEOTIDE SEQUENCE</scope>
    <source>
        <strain evidence="2">M34</strain>
    </source>
</reference>